<dbReference type="OrthoDB" id="9813151at2"/>
<evidence type="ECO:0000256" key="2">
    <source>
        <dbReference type="ARBA" id="ARBA00004370"/>
    </source>
</evidence>
<reference evidence="11 12" key="1">
    <citation type="submission" date="2016-11" db="EMBL/GenBank/DDBJ databases">
        <authorList>
            <person name="Jaros S."/>
            <person name="Januszkiewicz K."/>
            <person name="Wedrychowicz H."/>
        </authorList>
    </citation>
    <scope>NUCLEOTIDE SEQUENCE [LARGE SCALE GENOMIC DNA]</scope>
    <source>
        <strain evidence="11 12">DSM 17459</strain>
    </source>
</reference>
<comment type="subcellular location">
    <subcellularLocation>
        <location evidence="2">Membrane</location>
    </subcellularLocation>
</comment>
<dbReference type="SMART" id="SM00388">
    <property type="entry name" value="HisKA"/>
    <property type="match status" value="1"/>
</dbReference>
<name>A0A1M4WQS4_9CLOT</name>
<evidence type="ECO:0000256" key="8">
    <source>
        <dbReference type="ARBA" id="ARBA00023136"/>
    </source>
</evidence>
<evidence type="ECO:0000256" key="1">
    <source>
        <dbReference type="ARBA" id="ARBA00000085"/>
    </source>
</evidence>
<evidence type="ECO:0000313" key="12">
    <source>
        <dbReference type="Proteomes" id="UP000184245"/>
    </source>
</evidence>
<evidence type="ECO:0000259" key="10">
    <source>
        <dbReference type="PROSITE" id="PS50109"/>
    </source>
</evidence>
<dbReference type="EMBL" id="FQVI01000007">
    <property type="protein sequence ID" value="SHE83576.1"/>
    <property type="molecule type" value="Genomic_DNA"/>
</dbReference>
<dbReference type="RefSeq" id="WP_072850810.1">
    <property type="nucleotide sequence ID" value="NZ_FQVI01000007.1"/>
</dbReference>
<keyword evidence="7" id="KW-0902">Two-component regulatory system</keyword>
<dbReference type="EC" id="2.7.13.3" evidence="3"/>
<feature type="domain" description="Histidine kinase" evidence="10">
    <location>
        <begin position="194"/>
        <end position="409"/>
    </location>
</feature>
<keyword evidence="12" id="KW-1185">Reference proteome</keyword>
<sequence>MIKKLRKKFILINMSLVTLVLLIVFGVLCFTNYKRYQMDSDIALNHALSEGRGSLLPRMEMRPRQEKLPINMGALFVIALDGEGNILNIDDSGVDIDQEDAIEIAETVRSQGEEKGLLRSYQLRYQIKKTEQGNIIAFVDASREINGMKNLFTASALVFAGGFLAFFVVSLFLSRWALNPVEKAWEQQRQFIADASHELKTPLTVILANLSILSNHQDRTIREEKRWLENTQTEAGRMKELLDNLLFLARSDAMQTPVVYAAFDLSNVLWSCILPFEPLAFERDVLLEENISPEISFLGDEGQIKQLIAILLDNACKYVKPKGKITVNLEKKQEKIHLEVKNTGDVIPKEELEHLFERFYRSDKSRSRKAGGYGLGLAIARTITENHRGKIRVKSSLEEGTTVTVVFDT</sequence>
<keyword evidence="9" id="KW-0812">Transmembrane</keyword>
<evidence type="ECO:0000256" key="4">
    <source>
        <dbReference type="ARBA" id="ARBA00022553"/>
    </source>
</evidence>
<dbReference type="Pfam" id="PF02518">
    <property type="entry name" value="HATPase_c"/>
    <property type="match status" value="1"/>
</dbReference>
<dbReference type="InterPro" id="IPR003661">
    <property type="entry name" value="HisK_dim/P_dom"/>
</dbReference>
<dbReference type="GO" id="GO:0005886">
    <property type="term" value="C:plasma membrane"/>
    <property type="evidence" value="ECO:0007669"/>
    <property type="project" value="TreeGrafter"/>
</dbReference>
<dbReference type="CDD" id="cd00075">
    <property type="entry name" value="HATPase"/>
    <property type="match status" value="1"/>
</dbReference>
<accession>A0A1M4WQS4</accession>
<dbReference type="CDD" id="cd00082">
    <property type="entry name" value="HisKA"/>
    <property type="match status" value="1"/>
</dbReference>
<dbReference type="FunFam" id="3.30.565.10:FF:000006">
    <property type="entry name" value="Sensor histidine kinase WalK"/>
    <property type="match status" value="1"/>
</dbReference>
<dbReference type="PANTHER" id="PTHR45453">
    <property type="entry name" value="PHOSPHATE REGULON SENSOR PROTEIN PHOR"/>
    <property type="match status" value="1"/>
</dbReference>
<evidence type="ECO:0000256" key="5">
    <source>
        <dbReference type="ARBA" id="ARBA00022679"/>
    </source>
</evidence>
<keyword evidence="8 9" id="KW-0472">Membrane</keyword>
<gene>
    <name evidence="11" type="ORF">SAMN02745158_01672</name>
</gene>
<dbReference type="PRINTS" id="PR00344">
    <property type="entry name" value="BCTRLSENSOR"/>
</dbReference>
<evidence type="ECO:0000256" key="7">
    <source>
        <dbReference type="ARBA" id="ARBA00023012"/>
    </source>
</evidence>
<evidence type="ECO:0000256" key="6">
    <source>
        <dbReference type="ARBA" id="ARBA00022777"/>
    </source>
</evidence>
<dbReference type="SMART" id="SM00387">
    <property type="entry name" value="HATPase_c"/>
    <property type="match status" value="1"/>
</dbReference>
<dbReference type="InterPro" id="IPR036097">
    <property type="entry name" value="HisK_dim/P_sf"/>
</dbReference>
<dbReference type="InterPro" id="IPR004358">
    <property type="entry name" value="Sig_transdc_His_kin-like_C"/>
</dbReference>
<dbReference type="InterPro" id="IPR036890">
    <property type="entry name" value="HATPase_C_sf"/>
</dbReference>
<dbReference type="SUPFAM" id="SSF47384">
    <property type="entry name" value="Homodimeric domain of signal transducing histidine kinase"/>
    <property type="match status" value="1"/>
</dbReference>
<keyword evidence="6 11" id="KW-0418">Kinase</keyword>
<dbReference type="InterPro" id="IPR003594">
    <property type="entry name" value="HATPase_dom"/>
</dbReference>
<dbReference type="GO" id="GO:0016036">
    <property type="term" value="P:cellular response to phosphate starvation"/>
    <property type="evidence" value="ECO:0007669"/>
    <property type="project" value="TreeGrafter"/>
</dbReference>
<protein>
    <recommendedName>
        <fullName evidence="3">histidine kinase</fullName>
        <ecNumber evidence="3">2.7.13.3</ecNumber>
    </recommendedName>
</protein>
<dbReference type="GO" id="GO:0004721">
    <property type="term" value="F:phosphoprotein phosphatase activity"/>
    <property type="evidence" value="ECO:0007669"/>
    <property type="project" value="TreeGrafter"/>
</dbReference>
<dbReference type="Pfam" id="PF00512">
    <property type="entry name" value="HisKA"/>
    <property type="match status" value="1"/>
</dbReference>
<keyword evidence="4" id="KW-0597">Phosphoprotein</keyword>
<comment type="catalytic activity">
    <reaction evidence="1">
        <text>ATP + protein L-histidine = ADP + protein N-phospho-L-histidine.</text>
        <dbReference type="EC" id="2.7.13.3"/>
    </reaction>
</comment>
<evidence type="ECO:0000256" key="3">
    <source>
        <dbReference type="ARBA" id="ARBA00012438"/>
    </source>
</evidence>
<dbReference type="STRING" id="1122155.SAMN02745158_01672"/>
<dbReference type="Proteomes" id="UP000184245">
    <property type="component" value="Unassembled WGS sequence"/>
</dbReference>
<dbReference type="PROSITE" id="PS50109">
    <property type="entry name" value="HIS_KIN"/>
    <property type="match status" value="1"/>
</dbReference>
<dbReference type="AlphaFoldDB" id="A0A1M4WQS4"/>
<proteinExistence type="predicted"/>
<dbReference type="InterPro" id="IPR005467">
    <property type="entry name" value="His_kinase_dom"/>
</dbReference>
<evidence type="ECO:0000313" key="11">
    <source>
        <dbReference type="EMBL" id="SHE83576.1"/>
    </source>
</evidence>
<feature type="transmembrane region" description="Helical" evidence="9">
    <location>
        <begin position="151"/>
        <end position="173"/>
    </location>
</feature>
<dbReference type="FunFam" id="1.10.287.130:FF:000001">
    <property type="entry name" value="Two-component sensor histidine kinase"/>
    <property type="match status" value="1"/>
</dbReference>
<dbReference type="InterPro" id="IPR050351">
    <property type="entry name" value="BphY/WalK/GraS-like"/>
</dbReference>
<dbReference type="Gene3D" id="3.30.565.10">
    <property type="entry name" value="Histidine kinase-like ATPase, C-terminal domain"/>
    <property type="match status" value="1"/>
</dbReference>
<dbReference type="SUPFAM" id="SSF55874">
    <property type="entry name" value="ATPase domain of HSP90 chaperone/DNA topoisomerase II/histidine kinase"/>
    <property type="match status" value="1"/>
</dbReference>
<evidence type="ECO:0000256" key="9">
    <source>
        <dbReference type="SAM" id="Phobius"/>
    </source>
</evidence>
<keyword evidence="9" id="KW-1133">Transmembrane helix</keyword>
<dbReference type="GO" id="GO:0000155">
    <property type="term" value="F:phosphorelay sensor kinase activity"/>
    <property type="evidence" value="ECO:0007669"/>
    <property type="project" value="InterPro"/>
</dbReference>
<dbReference type="PANTHER" id="PTHR45453:SF1">
    <property type="entry name" value="PHOSPHATE REGULON SENSOR PROTEIN PHOR"/>
    <property type="match status" value="1"/>
</dbReference>
<keyword evidence="5" id="KW-0808">Transferase</keyword>
<dbReference type="Gene3D" id="1.10.287.130">
    <property type="match status" value="1"/>
</dbReference>
<organism evidence="11 12">
    <name type="scientific">Lactonifactor longoviformis DSM 17459</name>
    <dbReference type="NCBI Taxonomy" id="1122155"/>
    <lineage>
        <taxon>Bacteria</taxon>
        <taxon>Bacillati</taxon>
        <taxon>Bacillota</taxon>
        <taxon>Clostridia</taxon>
        <taxon>Eubacteriales</taxon>
        <taxon>Clostridiaceae</taxon>
        <taxon>Lactonifactor</taxon>
    </lineage>
</organism>